<evidence type="ECO:0000256" key="3">
    <source>
        <dbReference type="ARBA" id="ARBA00022475"/>
    </source>
</evidence>
<dbReference type="InterPro" id="IPR001611">
    <property type="entry name" value="Leu-rich_rpt"/>
</dbReference>
<evidence type="ECO:0000256" key="1">
    <source>
        <dbReference type="ARBA" id="ARBA00004251"/>
    </source>
</evidence>
<dbReference type="Pfam" id="PF08263">
    <property type="entry name" value="LRRNT_2"/>
    <property type="match status" value="1"/>
</dbReference>
<evidence type="ECO:0000256" key="5">
    <source>
        <dbReference type="ARBA" id="ARBA00022692"/>
    </source>
</evidence>
<evidence type="ECO:0000256" key="7">
    <source>
        <dbReference type="ARBA" id="ARBA00022737"/>
    </source>
</evidence>
<sequence length="1029" mass="114189">MVSGLCLKDQRSLLLQLKSDYHLSADSRKLVTWSESIGCCEWSGVTCDDEGHVLGLDLSGESLVGGFDNSSTIFSLKHLQYLNLASNEFNSEIPSGFNKLENLTYLNLSKAGFIGQVPSEEISQMTRLVTLDISTHSELSITNLGNLVKNLVNIKQLYLDDVNISARGEEWNSAMLQIPTLQELSMSGCQLSGPLESSLTRLENISLLCLDWNNFSSPVPETFANFKNLTTLSLVACGLTGMFPQKIFQVPTLTLIDISYNDYLNGFFPDFSLNAYLQDLIVTSTNFSGPLPNSIGNLRNLTTLDLSSSQFNGTVPNVLSNLTQLVELDLSGNSFGGSIPSLTLCKKLDRVSLGGNHFTGEIPTTHFAGLANLAELSLKDNFFTGVFPFSIFMLPSLETKQLSKNEFSGKLNEFRNVSSSIQELDLSNNHLEGHIPMSIFQLSTLVQLDLSFNKFNGTLDLHMVNKLGNLDRLDLSNNNLSLIDITTSKSNSLLFPIVTSVNLASCNLTTFPQFLKNQSSLYELDLSNNHIAGMIPKWIWNQKSLKFLNLSHNYLTNWVEPLLINCSNLKLVDLHSNQLQGPLQALPPFVFYLDYSNNNLSSFIPPNIGSLLSMIEYLYFSSNNLNGTIPESICNASLLSVLDLSNNVLTGAIPKCLIPMLGTLTVLDLSRNKLNGTIDTLFHGTCELRTLNLNGNSLQGKVPKYLANCTNLEVLDLGNNKILDNFPCLLKSIATLSVLILRSNNLHGPLKCPVTWPSIQIIDLASNNFSGRVPNSFFETWKAMMKQGNLSKADYLQFKKPGFKVYQDSVTVISKNQEMQLVRILTIFTSVDLSCNKFEGLVPEEFGQLKALYILNLSHNAFSSHIPSSLGNLKNLESLDLSNNKLTGEIPTQLASISFLEFLNLSNNHLEGRIPTGTQIQSFEAASFKGNDGLCGPPLTLNCNSDSPPASSSNVDNEKSSIDWNFISVELGITFGIGTIILPILFCKSWRIWYWERVDNLLYRIFPQLDWVYEYHGGQGYRTLRWMRN</sequence>
<dbReference type="PANTHER" id="PTHR48061">
    <property type="entry name" value="LEUCINE-RICH REPEAT RECEPTOR PROTEIN KINASE EMS1-LIKE-RELATED"/>
    <property type="match status" value="1"/>
</dbReference>
<keyword evidence="10" id="KW-0675">Receptor</keyword>
<comment type="caution">
    <text evidence="15">The sequence shown here is derived from an EMBL/GenBank/DDBJ whole genome shotgun (WGS) entry which is preliminary data.</text>
</comment>
<evidence type="ECO:0000256" key="6">
    <source>
        <dbReference type="ARBA" id="ARBA00022729"/>
    </source>
</evidence>
<evidence type="ECO:0000256" key="12">
    <source>
        <dbReference type="SAM" id="Phobius"/>
    </source>
</evidence>
<keyword evidence="5 12" id="KW-0812">Transmembrane</keyword>
<dbReference type="SUPFAM" id="SSF52058">
    <property type="entry name" value="L domain-like"/>
    <property type="match status" value="4"/>
</dbReference>
<dbReference type="GO" id="GO:0005886">
    <property type="term" value="C:plasma membrane"/>
    <property type="evidence" value="ECO:0007669"/>
    <property type="project" value="UniProtKB-SubCell"/>
</dbReference>
<feature type="domain" description="Disease resistance R13L4/SHOC-2-like LRR" evidence="14">
    <location>
        <begin position="69"/>
        <end position="259"/>
    </location>
</feature>
<dbReference type="InterPro" id="IPR046956">
    <property type="entry name" value="RLP23-like"/>
</dbReference>
<dbReference type="Gene3D" id="3.80.10.10">
    <property type="entry name" value="Ribonuclease Inhibitor"/>
    <property type="match status" value="5"/>
</dbReference>
<dbReference type="AlphaFoldDB" id="A0AAN9E2K9"/>
<evidence type="ECO:0000256" key="9">
    <source>
        <dbReference type="ARBA" id="ARBA00023136"/>
    </source>
</evidence>
<keyword evidence="7" id="KW-0677">Repeat</keyword>
<keyword evidence="4" id="KW-0433">Leucine-rich repeat</keyword>
<organism evidence="15 16">
    <name type="scientific">Crotalaria pallida</name>
    <name type="common">Smooth rattlebox</name>
    <name type="synonym">Crotalaria striata</name>
    <dbReference type="NCBI Taxonomy" id="3830"/>
    <lineage>
        <taxon>Eukaryota</taxon>
        <taxon>Viridiplantae</taxon>
        <taxon>Streptophyta</taxon>
        <taxon>Embryophyta</taxon>
        <taxon>Tracheophyta</taxon>
        <taxon>Spermatophyta</taxon>
        <taxon>Magnoliopsida</taxon>
        <taxon>eudicotyledons</taxon>
        <taxon>Gunneridae</taxon>
        <taxon>Pentapetalae</taxon>
        <taxon>rosids</taxon>
        <taxon>fabids</taxon>
        <taxon>Fabales</taxon>
        <taxon>Fabaceae</taxon>
        <taxon>Papilionoideae</taxon>
        <taxon>50 kb inversion clade</taxon>
        <taxon>genistoids sensu lato</taxon>
        <taxon>core genistoids</taxon>
        <taxon>Crotalarieae</taxon>
        <taxon>Crotalaria</taxon>
    </lineage>
</organism>
<evidence type="ECO:0000259" key="14">
    <source>
        <dbReference type="Pfam" id="PF23598"/>
    </source>
</evidence>
<dbReference type="InterPro" id="IPR032675">
    <property type="entry name" value="LRR_dom_sf"/>
</dbReference>
<comment type="subcellular location">
    <subcellularLocation>
        <location evidence="1">Cell membrane</location>
        <topology evidence="1">Single-pass type I membrane protein</topology>
    </subcellularLocation>
</comment>
<dbReference type="Pfam" id="PF23598">
    <property type="entry name" value="LRR_14"/>
    <property type="match status" value="1"/>
</dbReference>
<keyword evidence="3" id="KW-1003">Cell membrane</keyword>
<evidence type="ECO:0000256" key="2">
    <source>
        <dbReference type="ARBA" id="ARBA00009592"/>
    </source>
</evidence>
<dbReference type="SMART" id="SM00369">
    <property type="entry name" value="LRR_TYP"/>
    <property type="match status" value="12"/>
</dbReference>
<dbReference type="SMART" id="SM00365">
    <property type="entry name" value="LRR_SD22"/>
    <property type="match status" value="5"/>
</dbReference>
<evidence type="ECO:0000256" key="4">
    <source>
        <dbReference type="ARBA" id="ARBA00022614"/>
    </source>
</evidence>
<evidence type="ECO:0000313" key="15">
    <source>
        <dbReference type="EMBL" id="KAK7245299.1"/>
    </source>
</evidence>
<feature type="domain" description="Leucine-rich repeat-containing N-terminal plant-type" evidence="13">
    <location>
        <begin position="8"/>
        <end position="48"/>
    </location>
</feature>
<evidence type="ECO:0000256" key="8">
    <source>
        <dbReference type="ARBA" id="ARBA00022989"/>
    </source>
</evidence>
<dbReference type="FunFam" id="3.80.10.10:FF:000041">
    <property type="entry name" value="LRR receptor-like serine/threonine-protein kinase ERECTA"/>
    <property type="match status" value="1"/>
</dbReference>
<evidence type="ECO:0000256" key="11">
    <source>
        <dbReference type="ARBA" id="ARBA00023180"/>
    </source>
</evidence>
<dbReference type="PRINTS" id="PR00019">
    <property type="entry name" value="LEURICHRPT"/>
</dbReference>
<dbReference type="InterPro" id="IPR055414">
    <property type="entry name" value="LRR_R13L4/SHOC2-like"/>
</dbReference>
<dbReference type="Pfam" id="PF13855">
    <property type="entry name" value="LRR_8"/>
    <property type="match status" value="3"/>
</dbReference>
<keyword evidence="8 12" id="KW-1133">Transmembrane helix</keyword>
<dbReference type="PROSITE" id="PS51450">
    <property type="entry name" value="LRR"/>
    <property type="match status" value="2"/>
</dbReference>
<keyword evidence="9 12" id="KW-0472">Membrane</keyword>
<name>A0AAN9E2K9_CROPI</name>
<reference evidence="15 16" key="1">
    <citation type="submission" date="2024-01" db="EMBL/GenBank/DDBJ databases">
        <title>The genomes of 5 underutilized Papilionoideae crops provide insights into root nodulation and disease resistanc.</title>
        <authorList>
            <person name="Yuan L."/>
        </authorList>
    </citation>
    <scope>NUCLEOTIDE SEQUENCE [LARGE SCALE GENOMIC DNA]</scope>
    <source>
        <strain evidence="15">ZHUSHIDOU_FW_LH</strain>
        <tissue evidence="15">Leaf</tissue>
    </source>
</reference>
<dbReference type="Pfam" id="PF00560">
    <property type="entry name" value="LRR_1"/>
    <property type="match status" value="6"/>
</dbReference>
<dbReference type="InterPro" id="IPR013210">
    <property type="entry name" value="LRR_N_plant-typ"/>
</dbReference>
<feature type="transmembrane region" description="Helical" evidence="12">
    <location>
        <begin position="964"/>
        <end position="987"/>
    </location>
</feature>
<dbReference type="InterPro" id="IPR003591">
    <property type="entry name" value="Leu-rich_rpt_typical-subtyp"/>
</dbReference>
<keyword evidence="11" id="KW-0325">Glycoprotein</keyword>
<evidence type="ECO:0000313" key="16">
    <source>
        <dbReference type="Proteomes" id="UP001372338"/>
    </source>
</evidence>
<dbReference type="EMBL" id="JAYWIO010000008">
    <property type="protein sequence ID" value="KAK7245299.1"/>
    <property type="molecule type" value="Genomic_DNA"/>
</dbReference>
<dbReference type="Proteomes" id="UP001372338">
    <property type="component" value="Unassembled WGS sequence"/>
</dbReference>
<comment type="similarity">
    <text evidence="2">Belongs to the RLP family.</text>
</comment>
<evidence type="ECO:0000259" key="13">
    <source>
        <dbReference type="Pfam" id="PF08263"/>
    </source>
</evidence>
<dbReference type="PANTHER" id="PTHR48061:SF2">
    <property type="entry name" value="RECEPTOR LIKE PROTEIN 30-LIKE"/>
    <property type="match status" value="1"/>
</dbReference>
<keyword evidence="6" id="KW-0732">Signal</keyword>
<proteinExistence type="inferred from homology"/>
<evidence type="ECO:0000256" key="10">
    <source>
        <dbReference type="ARBA" id="ARBA00023170"/>
    </source>
</evidence>
<keyword evidence="16" id="KW-1185">Reference proteome</keyword>
<protein>
    <recommendedName>
        <fullName evidence="17">Leucine-rich repeat-containing N-terminal plant-type domain-containing protein</fullName>
    </recommendedName>
</protein>
<accession>A0AAN9E2K9</accession>
<dbReference type="FunFam" id="3.80.10.10:FF:000213">
    <property type="entry name" value="Tyrosine-sulfated glycopeptide receptor 1"/>
    <property type="match status" value="1"/>
</dbReference>
<evidence type="ECO:0008006" key="17">
    <source>
        <dbReference type="Google" id="ProtNLM"/>
    </source>
</evidence>
<dbReference type="FunFam" id="3.80.10.10:FF:000095">
    <property type="entry name" value="LRR receptor-like serine/threonine-protein kinase GSO1"/>
    <property type="match status" value="1"/>
</dbReference>
<gene>
    <name evidence="15" type="ORF">RIF29_40138</name>
</gene>